<dbReference type="InterPro" id="IPR000089">
    <property type="entry name" value="Biotin_lipoyl"/>
</dbReference>
<reference evidence="6 7" key="1">
    <citation type="submission" date="2020-03" db="EMBL/GenBank/DDBJ databases">
        <title>Metabolic flexibility allows generalist bacteria to become dominant in a frequently disturbed ecosystem.</title>
        <authorList>
            <person name="Chen Y.-J."/>
            <person name="Leung P.M."/>
            <person name="Bay S.K."/>
            <person name="Hugenholtz P."/>
            <person name="Kessler A.J."/>
            <person name="Shelley G."/>
            <person name="Waite D.W."/>
            <person name="Cook P.L."/>
            <person name="Greening C."/>
        </authorList>
    </citation>
    <scope>NUCLEOTIDE SEQUENCE [LARGE SCALE GENOMIC DNA]</scope>
    <source>
        <strain evidence="6">SS_bin_28</strain>
    </source>
</reference>
<dbReference type="Gene3D" id="2.40.50.100">
    <property type="match status" value="1"/>
</dbReference>
<dbReference type="PROSITE" id="PS00189">
    <property type="entry name" value="LIPOYL"/>
    <property type="match status" value="1"/>
</dbReference>
<dbReference type="InterPro" id="IPR002930">
    <property type="entry name" value="GCV_H"/>
</dbReference>
<dbReference type="GO" id="GO:0019464">
    <property type="term" value="P:glycine decarboxylation via glycine cleavage system"/>
    <property type="evidence" value="ECO:0007669"/>
    <property type="project" value="UniProtKB-UniRule"/>
</dbReference>
<dbReference type="PANTHER" id="PTHR11715">
    <property type="entry name" value="GLYCINE CLEAVAGE SYSTEM H PROTEIN"/>
    <property type="match status" value="1"/>
</dbReference>
<dbReference type="GO" id="GO:0009249">
    <property type="term" value="P:protein lipoylation"/>
    <property type="evidence" value="ECO:0007669"/>
    <property type="project" value="TreeGrafter"/>
</dbReference>
<dbReference type="InterPro" id="IPR011053">
    <property type="entry name" value="Single_hybrid_motif"/>
</dbReference>
<evidence type="ECO:0000256" key="3">
    <source>
        <dbReference type="HAMAP-Rule" id="MF_00272"/>
    </source>
</evidence>
<dbReference type="SUPFAM" id="SSF51230">
    <property type="entry name" value="Single hybrid motif"/>
    <property type="match status" value="1"/>
</dbReference>
<dbReference type="GO" id="GO:0005960">
    <property type="term" value="C:glycine cleavage complex"/>
    <property type="evidence" value="ECO:0007669"/>
    <property type="project" value="InterPro"/>
</dbReference>
<comment type="function">
    <text evidence="3">The glycine cleavage system catalyzes the degradation of glycine. The H protein shuttles the methylamine group of glycine from the P protein to the T protein.</text>
</comment>
<dbReference type="InterPro" id="IPR017453">
    <property type="entry name" value="GCV_H_sub"/>
</dbReference>
<comment type="subunit">
    <text evidence="3">The glycine cleavage system is composed of four proteins: P, T, L and H.</text>
</comment>
<evidence type="ECO:0000259" key="5">
    <source>
        <dbReference type="PROSITE" id="PS50968"/>
    </source>
</evidence>
<dbReference type="PROSITE" id="PS50968">
    <property type="entry name" value="BIOTINYL_LIPOYL"/>
    <property type="match status" value="1"/>
</dbReference>
<dbReference type="AlphaFoldDB" id="A0A7Y2EAB6"/>
<accession>A0A7Y2EAB6</accession>
<proteinExistence type="inferred from homology"/>
<dbReference type="HAMAP" id="MF_00272">
    <property type="entry name" value="GcvH"/>
    <property type="match status" value="1"/>
</dbReference>
<comment type="similarity">
    <text evidence="1 3">Belongs to the GcvH family.</text>
</comment>
<sequence>MNFPAHLRYTEDHEWVQVEGDLAVVGITDYAQSELGDIVFIELPESGIEVQHGTGFGTIEAVKTVSDLYAPISGTIVEVNTAIADEPETVNSSPYEDGWMVKIKPNDMSELESLMEAEQYQEHVGEDH</sequence>
<dbReference type="InterPro" id="IPR003016">
    <property type="entry name" value="2-oxoA_DH_lipoyl-BS"/>
</dbReference>
<dbReference type="Proteomes" id="UP000547674">
    <property type="component" value="Unassembled WGS sequence"/>
</dbReference>
<evidence type="ECO:0000256" key="2">
    <source>
        <dbReference type="ARBA" id="ARBA00022823"/>
    </source>
</evidence>
<feature type="modified residue" description="N6-lipoyllysine" evidence="3 4">
    <location>
        <position position="63"/>
    </location>
</feature>
<keyword evidence="2 3" id="KW-0450">Lipoyl</keyword>
<dbReference type="GO" id="GO:0005829">
    <property type="term" value="C:cytosol"/>
    <property type="evidence" value="ECO:0007669"/>
    <property type="project" value="TreeGrafter"/>
</dbReference>
<dbReference type="PANTHER" id="PTHR11715:SF3">
    <property type="entry name" value="GLYCINE CLEAVAGE SYSTEM H PROTEIN-RELATED"/>
    <property type="match status" value="1"/>
</dbReference>
<dbReference type="NCBIfam" id="TIGR00527">
    <property type="entry name" value="gcvH"/>
    <property type="match status" value="1"/>
</dbReference>
<dbReference type="CDD" id="cd06848">
    <property type="entry name" value="GCS_H"/>
    <property type="match status" value="1"/>
</dbReference>
<dbReference type="NCBIfam" id="NF002270">
    <property type="entry name" value="PRK01202.1"/>
    <property type="match status" value="1"/>
</dbReference>
<dbReference type="InterPro" id="IPR033753">
    <property type="entry name" value="GCV_H/Fam206"/>
</dbReference>
<dbReference type="EMBL" id="JABDJR010000460">
    <property type="protein sequence ID" value="NNF07362.1"/>
    <property type="molecule type" value="Genomic_DNA"/>
</dbReference>
<protein>
    <recommendedName>
        <fullName evidence="3">Glycine cleavage system H protein</fullName>
    </recommendedName>
</protein>
<feature type="domain" description="Lipoyl-binding" evidence="5">
    <location>
        <begin position="22"/>
        <end position="104"/>
    </location>
</feature>
<evidence type="ECO:0000313" key="6">
    <source>
        <dbReference type="EMBL" id="NNF07362.1"/>
    </source>
</evidence>
<dbReference type="Pfam" id="PF01597">
    <property type="entry name" value="GCV_H"/>
    <property type="match status" value="1"/>
</dbReference>
<evidence type="ECO:0000313" key="7">
    <source>
        <dbReference type="Proteomes" id="UP000547674"/>
    </source>
</evidence>
<evidence type="ECO:0000256" key="4">
    <source>
        <dbReference type="PIRSR" id="PIRSR617453-50"/>
    </source>
</evidence>
<comment type="caution">
    <text evidence="6">The sequence shown here is derived from an EMBL/GenBank/DDBJ whole genome shotgun (WGS) entry which is preliminary data.</text>
</comment>
<organism evidence="6 7">
    <name type="scientific">Eiseniibacteriota bacterium</name>
    <dbReference type="NCBI Taxonomy" id="2212470"/>
    <lineage>
        <taxon>Bacteria</taxon>
        <taxon>Candidatus Eiseniibacteriota</taxon>
    </lineage>
</organism>
<evidence type="ECO:0000256" key="1">
    <source>
        <dbReference type="ARBA" id="ARBA00009249"/>
    </source>
</evidence>
<comment type="cofactor">
    <cofactor evidence="3">
        <name>(R)-lipoate</name>
        <dbReference type="ChEBI" id="CHEBI:83088"/>
    </cofactor>
    <text evidence="3">Binds 1 lipoyl cofactor covalently.</text>
</comment>
<name>A0A7Y2EAB6_UNCEI</name>
<gene>
    <name evidence="3 6" type="primary">gcvH</name>
    <name evidence="6" type="ORF">HKN21_11425</name>
</gene>